<gene>
    <name evidence="1" type="ORF">MNOR_LOCUS41004</name>
</gene>
<dbReference type="AlphaFoldDB" id="A0AAV2SS19"/>
<dbReference type="EMBL" id="CAXKWB010137923">
    <property type="protein sequence ID" value="CAL4244951.1"/>
    <property type="molecule type" value="Genomic_DNA"/>
</dbReference>
<dbReference type="PRINTS" id="PR01345">
    <property type="entry name" value="CERVTRCPTASE"/>
</dbReference>
<evidence type="ECO:0000313" key="1">
    <source>
        <dbReference type="EMBL" id="CAL4244951.1"/>
    </source>
</evidence>
<protein>
    <submittedName>
        <fullName evidence="1">Uncharacterized protein</fullName>
    </submittedName>
</protein>
<comment type="caution">
    <text evidence="1">The sequence shown here is derived from an EMBL/GenBank/DDBJ whole genome shotgun (WGS) entry which is preliminary data.</text>
</comment>
<evidence type="ECO:0000313" key="2">
    <source>
        <dbReference type="Proteomes" id="UP001497623"/>
    </source>
</evidence>
<keyword evidence="2" id="KW-1185">Reference proteome</keyword>
<reference evidence="1 2" key="1">
    <citation type="submission" date="2024-05" db="EMBL/GenBank/DDBJ databases">
        <authorList>
            <person name="Wallberg A."/>
        </authorList>
    </citation>
    <scope>NUCLEOTIDE SEQUENCE [LARGE SCALE GENOMIC DNA]</scope>
</reference>
<organism evidence="1 2">
    <name type="scientific">Meganyctiphanes norvegica</name>
    <name type="common">Northern krill</name>
    <name type="synonym">Thysanopoda norvegica</name>
    <dbReference type="NCBI Taxonomy" id="48144"/>
    <lineage>
        <taxon>Eukaryota</taxon>
        <taxon>Metazoa</taxon>
        <taxon>Ecdysozoa</taxon>
        <taxon>Arthropoda</taxon>
        <taxon>Crustacea</taxon>
        <taxon>Multicrustacea</taxon>
        <taxon>Malacostraca</taxon>
        <taxon>Eumalacostraca</taxon>
        <taxon>Eucarida</taxon>
        <taxon>Euphausiacea</taxon>
        <taxon>Euphausiidae</taxon>
        <taxon>Meganyctiphanes</taxon>
    </lineage>
</organism>
<accession>A0AAV2SS19</accession>
<proteinExistence type="predicted"/>
<name>A0AAV2SS19_MEGNR</name>
<dbReference type="Proteomes" id="UP001497623">
    <property type="component" value="Unassembled WGS sequence"/>
</dbReference>
<sequence length="213" mass="25417">MQGMLLRTFSRRQVVPMMIMYNTYIRSKMEYCRLIWSPSQKKDIDKLERVQKHFTSRIEGLENLNYHQRLKKLKLYSLERRRERYMIINAWQQIEEISENVLGLKARRLGRSRRLVSTMIPLGINGKRIKDRDRTLIHNSTAKKMERLFNVIPPDLRNITGVKTETFKRHLDVWLQMVPDTPKIDDYGATVAAESNSIFHQAKYAINFRNYAK</sequence>